<dbReference type="Gene3D" id="3.30.1370.100">
    <property type="entry name" value="MutL, C-terminal domain, regulatory subdomain"/>
    <property type="match status" value="1"/>
</dbReference>
<dbReference type="STRING" id="763406.A0A1E3NJC0"/>
<reference evidence="2 3" key="1">
    <citation type="journal article" date="2016" name="Proc. Natl. Acad. Sci. U.S.A.">
        <title>Comparative genomics of biotechnologically important yeasts.</title>
        <authorList>
            <person name="Riley R."/>
            <person name="Haridas S."/>
            <person name="Wolfe K.H."/>
            <person name="Lopes M.R."/>
            <person name="Hittinger C.T."/>
            <person name="Goeker M."/>
            <person name="Salamov A.A."/>
            <person name="Wisecaver J.H."/>
            <person name="Long T.M."/>
            <person name="Calvey C.H."/>
            <person name="Aerts A.L."/>
            <person name="Barry K.W."/>
            <person name="Choi C."/>
            <person name="Clum A."/>
            <person name="Coughlan A.Y."/>
            <person name="Deshpande S."/>
            <person name="Douglass A.P."/>
            <person name="Hanson S.J."/>
            <person name="Klenk H.-P."/>
            <person name="LaButti K.M."/>
            <person name="Lapidus A."/>
            <person name="Lindquist E.A."/>
            <person name="Lipzen A.M."/>
            <person name="Meier-Kolthoff J.P."/>
            <person name="Ohm R.A."/>
            <person name="Otillar R.P."/>
            <person name="Pangilinan J.L."/>
            <person name="Peng Y."/>
            <person name="Rokas A."/>
            <person name="Rosa C.A."/>
            <person name="Scheuner C."/>
            <person name="Sibirny A.A."/>
            <person name="Slot J.C."/>
            <person name="Stielow J.B."/>
            <person name="Sun H."/>
            <person name="Kurtzman C.P."/>
            <person name="Blackwell M."/>
            <person name="Grigoriev I.V."/>
            <person name="Jeffries T.W."/>
        </authorList>
    </citation>
    <scope>NUCLEOTIDE SEQUENCE [LARGE SCALE GENOMIC DNA]</scope>
    <source>
        <strain evidence="2 3">NRRL Y-2026</strain>
    </source>
</reference>
<dbReference type="Proteomes" id="UP000094455">
    <property type="component" value="Unassembled WGS sequence"/>
</dbReference>
<dbReference type="AlphaFoldDB" id="A0A1E3NJC0"/>
<dbReference type="RefSeq" id="XP_019017323.1">
    <property type="nucleotide sequence ID" value="XM_019162097.1"/>
</dbReference>
<protein>
    <recommendedName>
        <fullName evidence="1">MutL C-terminal dimerisation domain-containing protein</fullName>
    </recommendedName>
</protein>
<name>A0A1E3NJC0_9ASCO</name>
<dbReference type="GeneID" id="30178784"/>
<dbReference type="EMBL" id="KV454003">
    <property type="protein sequence ID" value="ODQ46210.1"/>
    <property type="molecule type" value="Genomic_DNA"/>
</dbReference>
<dbReference type="InterPro" id="IPR042120">
    <property type="entry name" value="MutL_C_dimsub"/>
</dbReference>
<proteinExistence type="predicted"/>
<dbReference type="GO" id="GO:0006298">
    <property type="term" value="P:mismatch repair"/>
    <property type="evidence" value="ECO:0007669"/>
    <property type="project" value="InterPro"/>
</dbReference>
<dbReference type="Pfam" id="PF08676">
    <property type="entry name" value="MutL_C"/>
    <property type="match status" value="1"/>
</dbReference>
<dbReference type="InterPro" id="IPR038973">
    <property type="entry name" value="MutL/Mlh/Pms-like"/>
</dbReference>
<dbReference type="InterPro" id="IPR014790">
    <property type="entry name" value="MutL_C"/>
</dbReference>
<dbReference type="SMART" id="SM00853">
    <property type="entry name" value="MutL_C"/>
    <property type="match status" value="1"/>
</dbReference>
<gene>
    <name evidence="2" type="ORF">PICMEDRAFT_18974</name>
</gene>
<dbReference type="SUPFAM" id="SSF118116">
    <property type="entry name" value="DNA mismatch repair protein MutL"/>
    <property type="match status" value="1"/>
</dbReference>
<dbReference type="InterPro" id="IPR042121">
    <property type="entry name" value="MutL_C_regsub"/>
</dbReference>
<dbReference type="PANTHER" id="PTHR10073">
    <property type="entry name" value="DNA MISMATCH REPAIR PROTEIN MLH, PMS, MUTL"/>
    <property type="match status" value="1"/>
</dbReference>
<feature type="domain" description="MutL C-terminal dimerisation" evidence="1">
    <location>
        <begin position="15"/>
        <end position="177"/>
    </location>
</feature>
<dbReference type="PANTHER" id="PTHR10073:SF52">
    <property type="entry name" value="MISMATCH REPAIR ENDONUCLEASE PMS2"/>
    <property type="match status" value="1"/>
</dbReference>
<dbReference type="GO" id="GO:0140664">
    <property type="term" value="F:ATP-dependent DNA damage sensor activity"/>
    <property type="evidence" value="ECO:0007669"/>
    <property type="project" value="InterPro"/>
</dbReference>
<dbReference type="InterPro" id="IPR037198">
    <property type="entry name" value="MutL_C_sf"/>
</dbReference>
<dbReference type="GO" id="GO:0005524">
    <property type="term" value="F:ATP binding"/>
    <property type="evidence" value="ECO:0007669"/>
    <property type="project" value="InterPro"/>
</dbReference>
<dbReference type="Gene3D" id="3.30.1540.20">
    <property type="entry name" value="MutL, C-terminal domain, dimerisation subdomain"/>
    <property type="match status" value="1"/>
</dbReference>
<dbReference type="GO" id="GO:0032389">
    <property type="term" value="C:MutLalpha complex"/>
    <property type="evidence" value="ECO:0007669"/>
    <property type="project" value="TreeGrafter"/>
</dbReference>
<keyword evidence="3" id="KW-1185">Reference proteome</keyword>
<dbReference type="GO" id="GO:0016887">
    <property type="term" value="F:ATP hydrolysis activity"/>
    <property type="evidence" value="ECO:0007669"/>
    <property type="project" value="InterPro"/>
</dbReference>
<feature type="non-terminal residue" evidence="2">
    <location>
        <position position="208"/>
    </location>
</feature>
<evidence type="ECO:0000259" key="1">
    <source>
        <dbReference type="SMART" id="SM00853"/>
    </source>
</evidence>
<evidence type="ECO:0000313" key="3">
    <source>
        <dbReference type="Proteomes" id="UP000094455"/>
    </source>
</evidence>
<feature type="non-terminal residue" evidence="2">
    <location>
        <position position="1"/>
    </location>
</feature>
<dbReference type="FunFam" id="3.30.1370.100:FF:000001">
    <property type="entry name" value="Mismatch repair endonuclease pms1, putative"/>
    <property type="match status" value="1"/>
</dbReference>
<accession>A0A1E3NJC0</accession>
<sequence length="208" mass="23935">LGLSIHKNDFNNMKIVGQFNKGFIIVYKRDTDDILIIDQHASDEKFNFEKLIDETVFENQPLVVPQKIDLNTIERLTILNNLKIFEKNGFKFKTCVVGEEGEVESEVEAEHFKREELYLTALPYSKNTIFDLKDLNELIQLVEEKGASTMSIPRPSKVRSMFAMRACRSSIMIGSSLSRLKMETVVQNLSALDKPWNCPHGRPTMRHL</sequence>
<organism evidence="2 3">
    <name type="scientific">Pichia membranifaciens NRRL Y-2026</name>
    <dbReference type="NCBI Taxonomy" id="763406"/>
    <lineage>
        <taxon>Eukaryota</taxon>
        <taxon>Fungi</taxon>
        <taxon>Dikarya</taxon>
        <taxon>Ascomycota</taxon>
        <taxon>Saccharomycotina</taxon>
        <taxon>Pichiomycetes</taxon>
        <taxon>Pichiales</taxon>
        <taxon>Pichiaceae</taxon>
        <taxon>Pichia</taxon>
    </lineage>
</organism>
<dbReference type="OrthoDB" id="10263226at2759"/>
<evidence type="ECO:0000313" key="2">
    <source>
        <dbReference type="EMBL" id="ODQ46210.1"/>
    </source>
</evidence>